<dbReference type="AlphaFoldDB" id="A0A4Y2P331"/>
<name>A0A4Y2P331_ARAVE</name>
<proteinExistence type="predicted"/>
<accession>A0A4Y2P331</accession>
<reference evidence="1 2" key="1">
    <citation type="journal article" date="2019" name="Sci. Rep.">
        <title>Orb-weaving spider Araneus ventricosus genome elucidates the spidroin gene catalogue.</title>
        <authorList>
            <person name="Kono N."/>
            <person name="Nakamura H."/>
            <person name="Ohtoshi R."/>
            <person name="Moran D.A.P."/>
            <person name="Shinohara A."/>
            <person name="Yoshida Y."/>
            <person name="Fujiwara M."/>
            <person name="Mori M."/>
            <person name="Tomita M."/>
            <person name="Arakawa K."/>
        </authorList>
    </citation>
    <scope>NUCLEOTIDE SEQUENCE [LARGE SCALE GENOMIC DNA]</scope>
</reference>
<protein>
    <submittedName>
        <fullName evidence="1">Uncharacterized protein</fullName>
    </submittedName>
</protein>
<evidence type="ECO:0000313" key="2">
    <source>
        <dbReference type="Proteomes" id="UP000499080"/>
    </source>
</evidence>
<keyword evidence="2" id="KW-1185">Reference proteome</keyword>
<sequence length="114" mass="13312">MFQLWRHGQLPGLPGPRAASGCDTIPEQERPSLFDEFWLTMSWDLKKVFVCSIVDIKITKQKTFNVRWILWNFPTLQLDVVPTKEKYLVEEVLHMDYGYNNSRAMCMPASTKTT</sequence>
<dbReference type="EMBL" id="BGPR01010186">
    <property type="protein sequence ID" value="GBN44727.1"/>
    <property type="molecule type" value="Genomic_DNA"/>
</dbReference>
<dbReference type="OrthoDB" id="7367179at2759"/>
<organism evidence="1 2">
    <name type="scientific">Araneus ventricosus</name>
    <name type="common">Orbweaver spider</name>
    <name type="synonym">Epeira ventricosa</name>
    <dbReference type="NCBI Taxonomy" id="182803"/>
    <lineage>
        <taxon>Eukaryota</taxon>
        <taxon>Metazoa</taxon>
        <taxon>Ecdysozoa</taxon>
        <taxon>Arthropoda</taxon>
        <taxon>Chelicerata</taxon>
        <taxon>Arachnida</taxon>
        <taxon>Araneae</taxon>
        <taxon>Araneomorphae</taxon>
        <taxon>Entelegynae</taxon>
        <taxon>Araneoidea</taxon>
        <taxon>Araneidae</taxon>
        <taxon>Araneus</taxon>
    </lineage>
</organism>
<gene>
    <name evidence="1" type="ORF">AVEN_113116_1</name>
</gene>
<dbReference type="Proteomes" id="UP000499080">
    <property type="component" value="Unassembled WGS sequence"/>
</dbReference>
<comment type="caution">
    <text evidence="1">The sequence shown here is derived from an EMBL/GenBank/DDBJ whole genome shotgun (WGS) entry which is preliminary data.</text>
</comment>
<evidence type="ECO:0000313" key="1">
    <source>
        <dbReference type="EMBL" id="GBN44727.1"/>
    </source>
</evidence>